<evidence type="ECO:0000313" key="2">
    <source>
        <dbReference type="Proteomes" id="UP000027265"/>
    </source>
</evidence>
<organism evidence="1 2">
    <name type="scientific">Jaapia argillacea MUCL 33604</name>
    <dbReference type="NCBI Taxonomy" id="933084"/>
    <lineage>
        <taxon>Eukaryota</taxon>
        <taxon>Fungi</taxon>
        <taxon>Dikarya</taxon>
        <taxon>Basidiomycota</taxon>
        <taxon>Agaricomycotina</taxon>
        <taxon>Agaricomycetes</taxon>
        <taxon>Agaricomycetidae</taxon>
        <taxon>Jaapiales</taxon>
        <taxon>Jaapiaceae</taxon>
        <taxon>Jaapia</taxon>
    </lineage>
</organism>
<keyword evidence="2" id="KW-1185">Reference proteome</keyword>
<gene>
    <name evidence="1" type="ORF">JAAARDRAFT_348021</name>
</gene>
<sequence length="192" mass="21058">MHKVILVTPGYTDVPNTINSKYGRLGSWDFARVLDCPTTLLFTVYLMHITGFADQVQIFPPPGILLHACCLPPRIVVPIVSPDMYHHECISPSSPSAHYISPAWCPVSACGFMFAVQLATFLSEGRQQPLQPSQTGITHQLFCFPQHHAPGLEGLTLDVVNTQSCLIGTSKHSAPVRSLELVVPYFSCIRGT</sequence>
<protein>
    <submittedName>
        <fullName evidence="1">Uncharacterized protein</fullName>
    </submittedName>
</protein>
<dbReference type="InParanoid" id="A0A067PTZ2"/>
<accession>A0A067PTZ2</accession>
<dbReference type="AlphaFoldDB" id="A0A067PTZ2"/>
<dbReference type="Proteomes" id="UP000027265">
    <property type="component" value="Unassembled WGS sequence"/>
</dbReference>
<proteinExistence type="predicted"/>
<dbReference type="EMBL" id="KL197727">
    <property type="protein sequence ID" value="KDQ54757.1"/>
    <property type="molecule type" value="Genomic_DNA"/>
</dbReference>
<evidence type="ECO:0000313" key="1">
    <source>
        <dbReference type="EMBL" id="KDQ54757.1"/>
    </source>
</evidence>
<dbReference type="HOGENOM" id="CLU_1415356_0_0_1"/>
<name>A0A067PTZ2_9AGAM</name>
<reference evidence="2" key="1">
    <citation type="journal article" date="2014" name="Proc. Natl. Acad. Sci. U.S.A.">
        <title>Extensive sampling of basidiomycete genomes demonstrates inadequacy of the white-rot/brown-rot paradigm for wood decay fungi.</title>
        <authorList>
            <person name="Riley R."/>
            <person name="Salamov A.A."/>
            <person name="Brown D.W."/>
            <person name="Nagy L.G."/>
            <person name="Floudas D."/>
            <person name="Held B.W."/>
            <person name="Levasseur A."/>
            <person name="Lombard V."/>
            <person name="Morin E."/>
            <person name="Otillar R."/>
            <person name="Lindquist E.A."/>
            <person name="Sun H."/>
            <person name="LaButti K.M."/>
            <person name="Schmutz J."/>
            <person name="Jabbour D."/>
            <person name="Luo H."/>
            <person name="Baker S.E."/>
            <person name="Pisabarro A.G."/>
            <person name="Walton J.D."/>
            <person name="Blanchette R.A."/>
            <person name="Henrissat B."/>
            <person name="Martin F."/>
            <person name="Cullen D."/>
            <person name="Hibbett D.S."/>
            <person name="Grigoriev I.V."/>
        </authorList>
    </citation>
    <scope>NUCLEOTIDE SEQUENCE [LARGE SCALE GENOMIC DNA]</scope>
    <source>
        <strain evidence="2">MUCL 33604</strain>
    </source>
</reference>